<feature type="transmembrane region" description="Helical" evidence="1">
    <location>
        <begin position="63"/>
        <end position="93"/>
    </location>
</feature>
<proteinExistence type="predicted"/>
<evidence type="ECO:0000313" key="4">
    <source>
        <dbReference type="Proteomes" id="UP000288812"/>
    </source>
</evidence>
<reference evidence="3 4" key="1">
    <citation type="submission" date="2018-11" db="EMBL/GenBank/DDBJ databases">
        <title>Genome sequencing and assembly of Anaerosphaera sp. nov., GS7-6-2.</title>
        <authorList>
            <person name="Rettenmaier R."/>
            <person name="Liebl W."/>
            <person name="Zverlov V."/>
        </authorList>
    </citation>
    <scope>NUCLEOTIDE SEQUENCE [LARGE SCALE GENOMIC DNA]</scope>
    <source>
        <strain evidence="3 4">GS7-6-2</strain>
    </source>
</reference>
<keyword evidence="1" id="KW-0812">Transmembrane</keyword>
<dbReference type="EMBL" id="RLIH01000012">
    <property type="protein sequence ID" value="RVU54308.1"/>
    <property type="molecule type" value="Genomic_DNA"/>
</dbReference>
<dbReference type="OrthoDB" id="46834at2"/>
<keyword evidence="4" id="KW-1185">Reference proteome</keyword>
<gene>
    <name evidence="3" type="ORF">EF514_08390</name>
</gene>
<feature type="transmembrane region" description="Helical" evidence="1">
    <location>
        <begin position="307"/>
        <end position="332"/>
    </location>
</feature>
<dbReference type="Proteomes" id="UP000288812">
    <property type="component" value="Unassembled WGS sequence"/>
</dbReference>
<dbReference type="Pfam" id="PF20990">
    <property type="entry name" value="DUF2207_C"/>
    <property type="match status" value="1"/>
</dbReference>
<feature type="domain" description="Predicted membrane protein YciQ-like C-terminal" evidence="2">
    <location>
        <begin position="115"/>
        <end position="391"/>
    </location>
</feature>
<name>A0A437S5P7_9FIRM</name>
<evidence type="ECO:0000313" key="3">
    <source>
        <dbReference type="EMBL" id="RVU54308.1"/>
    </source>
</evidence>
<keyword evidence="1" id="KW-0472">Membrane</keyword>
<feature type="transmembrane region" description="Helical" evidence="1">
    <location>
        <begin position="12"/>
        <end position="32"/>
    </location>
</feature>
<organism evidence="3 4">
    <name type="scientific">Anaerosphaera multitolerans</name>
    <dbReference type="NCBI Taxonomy" id="2487351"/>
    <lineage>
        <taxon>Bacteria</taxon>
        <taxon>Bacillati</taxon>
        <taxon>Bacillota</taxon>
        <taxon>Tissierellia</taxon>
        <taxon>Tissierellales</taxon>
        <taxon>Peptoniphilaceae</taxon>
        <taxon>Anaerosphaera</taxon>
    </lineage>
</organism>
<keyword evidence="1" id="KW-1133">Transmembrane helix</keyword>
<dbReference type="InterPro" id="IPR048389">
    <property type="entry name" value="YciQ-like_C"/>
</dbReference>
<evidence type="ECO:0000259" key="2">
    <source>
        <dbReference type="Pfam" id="PF20990"/>
    </source>
</evidence>
<protein>
    <submittedName>
        <fullName evidence="3">DUF2207 domain-containing protein</fullName>
    </submittedName>
</protein>
<dbReference type="AlphaFoldDB" id="A0A437S5P7"/>
<feature type="transmembrane region" description="Helical" evidence="1">
    <location>
        <begin position="237"/>
        <end position="258"/>
    </location>
</feature>
<evidence type="ECO:0000256" key="1">
    <source>
        <dbReference type="SAM" id="Phobius"/>
    </source>
</evidence>
<accession>A0A437S5P7</accession>
<dbReference type="RefSeq" id="WP_127724986.1">
    <property type="nucleotide sequence ID" value="NZ_RLIH01000012.1"/>
</dbReference>
<comment type="caution">
    <text evidence="3">The sequence shown here is derived from an EMBL/GenBank/DDBJ whole genome shotgun (WGS) entry which is preliminary data.</text>
</comment>
<sequence>MIKKFTVAKERTWKIIDCIVILLLITIQLTNFKEDGVPVILMSLRRFSDVFSSIIKANSTAEFFLYTIVVLFVFIVFSINILAYPFFIPILYIGFRIAISKSLTEKLTFTGEMNIQYFRDTFSNVSPTTASLLMDLDIEAGKDIAATLLSMYNRKIIFIHSDHIEYNPQNTSKLLNSEKILLEYIKNSSNKTLIKKWKTQCIIEAEDAKFLEINTKVDFPHSGNHFSFYKRKKKLSLVARLCITSCIIIMLIGVLQIFTKLSDQYYLNNYININIDSDTNLDTYYMFFAGCYDYNNFINNPDFIRNFLYSLFNFFIIILSGIFIFSGLYLIAHNRKYKQMKSPLIRTKKGERTAEKLLALKNYIHDFTLLNEAQKEKVLLWDDYLVFALILEENESIVSEISKYFPGLSLFWMREL</sequence>